<dbReference type="EMBL" id="KN662622">
    <property type="protein sequence ID" value="KHN13372.1"/>
    <property type="molecule type" value="Genomic_DNA"/>
</dbReference>
<sequence length="41" mass="4983">MVFSKNKLRTHYKWINHNWVLPITNHKEDIAHLIKQVVENS</sequence>
<dbReference type="Proteomes" id="UP000053555">
    <property type="component" value="Unassembled WGS sequence"/>
</dbReference>
<proteinExistence type="predicted"/>
<gene>
    <name evidence="1" type="ORF">glysoja_026802</name>
</gene>
<organism evidence="1">
    <name type="scientific">Glycine soja</name>
    <name type="common">Wild soybean</name>
    <dbReference type="NCBI Taxonomy" id="3848"/>
    <lineage>
        <taxon>Eukaryota</taxon>
        <taxon>Viridiplantae</taxon>
        <taxon>Streptophyta</taxon>
        <taxon>Embryophyta</taxon>
        <taxon>Tracheophyta</taxon>
        <taxon>Spermatophyta</taxon>
        <taxon>Magnoliopsida</taxon>
        <taxon>eudicotyledons</taxon>
        <taxon>Gunneridae</taxon>
        <taxon>Pentapetalae</taxon>
        <taxon>rosids</taxon>
        <taxon>fabids</taxon>
        <taxon>Fabales</taxon>
        <taxon>Fabaceae</taxon>
        <taxon>Papilionoideae</taxon>
        <taxon>50 kb inversion clade</taxon>
        <taxon>NPAAA clade</taxon>
        <taxon>indigoferoid/millettioid clade</taxon>
        <taxon>Phaseoleae</taxon>
        <taxon>Glycine</taxon>
        <taxon>Glycine subgen. Soja</taxon>
    </lineage>
</organism>
<protein>
    <submittedName>
        <fullName evidence="1">Uncharacterized protein</fullName>
    </submittedName>
</protein>
<name>A0A0B2Q0R4_GLYSO</name>
<reference evidence="1" key="1">
    <citation type="submission" date="2014-07" db="EMBL/GenBank/DDBJ databases">
        <title>Identification of a novel salt tolerance gene in wild soybean by whole-genome sequencing.</title>
        <authorList>
            <person name="Lam H.-M."/>
            <person name="Qi X."/>
            <person name="Li M.-W."/>
            <person name="Liu X."/>
            <person name="Xie M."/>
            <person name="Ni M."/>
            <person name="Xu X."/>
        </authorList>
    </citation>
    <scope>NUCLEOTIDE SEQUENCE [LARGE SCALE GENOMIC DNA]</scope>
    <source>
        <tissue evidence="1">Root</tissue>
    </source>
</reference>
<evidence type="ECO:0000313" key="1">
    <source>
        <dbReference type="EMBL" id="KHN13372.1"/>
    </source>
</evidence>
<accession>A0A0B2Q0R4</accession>
<dbReference type="AlphaFoldDB" id="A0A0B2Q0R4"/>